<organism evidence="2 3">
    <name type="scientific">Alteromonas arenosi</name>
    <dbReference type="NCBI Taxonomy" id="3055817"/>
    <lineage>
        <taxon>Bacteria</taxon>
        <taxon>Pseudomonadati</taxon>
        <taxon>Pseudomonadota</taxon>
        <taxon>Gammaproteobacteria</taxon>
        <taxon>Alteromonadales</taxon>
        <taxon>Alteromonadaceae</taxon>
        <taxon>Alteromonas/Salinimonas group</taxon>
        <taxon>Alteromonas</taxon>
    </lineage>
</organism>
<comment type="caution">
    <text evidence="2">The sequence shown here is derived from an EMBL/GenBank/DDBJ whole genome shotgun (WGS) entry which is preliminary data.</text>
</comment>
<protein>
    <recommendedName>
        <fullName evidence="1">DUF6933 domain-containing protein</fullName>
    </recommendedName>
</protein>
<evidence type="ECO:0000313" key="3">
    <source>
        <dbReference type="Proteomes" id="UP001234343"/>
    </source>
</evidence>
<evidence type="ECO:0000259" key="1">
    <source>
        <dbReference type="Pfam" id="PF22016"/>
    </source>
</evidence>
<dbReference type="Proteomes" id="UP001234343">
    <property type="component" value="Unassembled WGS sequence"/>
</dbReference>
<evidence type="ECO:0000313" key="2">
    <source>
        <dbReference type="EMBL" id="MDM7861910.1"/>
    </source>
</evidence>
<sequence>MILHCTKKLYALLPEQAKERAPVVPSIGLQSEWNNWHANVITVQRKQCLIAVHDATRFALFIPGLLKKDWANLDWHFEDVLINTLLKSDIAHELIEVAAANLKPLAFDTTYNRSVQGTMNQISQEIDYDLYYNWPSIKDISPYRYSANLSHRPCNTKDHKNCFWPDKRMAELLTKLAGYEHRTGAYFQ</sequence>
<keyword evidence="3" id="KW-1185">Reference proteome</keyword>
<dbReference type="Pfam" id="PF22016">
    <property type="entry name" value="DUF6933"/>
    <property type="match status" value="1"/>
</dbReference>
<dbReference type="InterPro" id="IPR053864">
    <property type="entry name" value="DUF6933"/>
</dbReference>
<feature type="domain" description="DUF6933" evidence="1">
    <location>
        <begin position="2"/>
        <end position="167"/>
    </location>
</feature>
<dbReference type="RefSeq" id="WP_289366600.1">
    <property type="nucleotide sequence ID" value="NZ_JAUCBP010000012.1"/>
</dbReference>
<proteinExistence type="predicted"/>
<accession>A0ABT7T0E8</accession>
<name>A0ABT7T0E8_9ALTE</name>
<dbReference type="EMBL" id="JAUCBP010000012">
    <property type="protein sequence ID" value="MDM7861910.1"/>
    <property type="molecule type" value="Genomic_DNA"/>
</dbReference>
<reference evidence="2 3" key="1">
    <citation type="submission" date="2023-06" db="EMBL/GenBank/DDBJ databases">
        <title>Alteromonas sp. ASW11-36 isolated from intertidal sand.</title>
        <authorList>
            <person name="Li Y."/>
        </authorList>
    </citation>
    <scope>NUCLEOTIDE SEQUENCE [LARGE SCALE GENOMIC DNA]</scope>
    <source>
        <strain evidence="2 3">ASW11-36</strain>
    </source>
</reference>
<gene>
    <name evidence="2" type="ORF">QTP81_15005</name>
</gene>